<dbReference type="InterPro" id="IPR027417">
    <property type="entry name" value="P-loop_NTPase"/>
</dbReference>
<feature type="domain" description="Septin-type G" evidence="2">
    <location>
        <begin position="1"/>
        <end position="78"/>
    </location>
</feature>
<feature type="non-terminal residue" evidence="3">
    <location>
        <position position="1"/>
    </location>
</feature>
<evidence type="ECO:0000256" key="1">
    <source>
        <dbReference type="SAM" id="Coils"/>
    </source>
</evidence>
<dbReference type="InterPro" id="IPR030379">
    <property type="entry name" value="G_SEPTIN_dom"/>
</dbReference>
<evidence type="ECO:0000259" key="2">
    <source>
        <dbReference type="PROSITE" id="PS51719"/>
    </source>
</evidence>
<feature type="coiled-coil region" evidence="1">
    <location>
        <begin position="115"/>
        <end position="157"/>
    </location>
</feature>
<dbReference type="Proteomes" id="UP000681720">
    <property type="component" value="Unassembled WGS sequence"/>
</dbReference>
<protein>
    <recommendedName>
        <fullName evidence="2">Septin-type G domain-containing protein</fullName>
    </recommendedName>
</protein>
<name>A0A8S3J8K3_9BILA</name>
<evidence type="ECO:0000313" key="4">
    <source>
        <dbReference type="Proteomes" id="UP000681720"/>
    </source>
</evidence>
<comment type="caution">
    <text evidence="3">The sequence shown here is derived from an EMBL/GenBank/DDBJ whole genome shotgun (WGS) entry which is preliminary data.</text>
</comment>
<keyword evidence="1" id="KW-0175">Coiled coil</keyword>
<dbReference type="Pfam" id="PF00735">
    <property type="entry name" value="Septin"/>
    <property type="match status" value="1"/>
</dbReference>
<evidence type="ECO:0000313" key="3">
    <source>
        <dbReference type="EMBL" id="CAF5214854.1"/>
    </source>
</evidence>
<dbReference type="EMBL" id="CAJOBJ010356531">
    <property type="protein sequence ID" value="CAF5214854.1"/>
    <property type="molecule type" value="Genomic_DNA"/>
</dbReference>
<dbReference type="PROSITE" id="PS51719">
    <property type="entry name" value="G_SEPTIN"/>
    <property type="match status" value="1"/>
</dbReference>
<dbReference type="Gene3D" id="3.40.50.300">
    <property type="entry name" value="P-loop containing nucleotide triphosphate hydrolases"/>
    <property type="match status" value="1"/>
</dbReference>
<sequence>IFQNLLPLAVVGSNETVKVGNQYVRARQYPWGVVQVENENHCDFKKLRDSLIEKNMLDLIETTHSKHYEMFRRNRLGELGLADNVDGKQMSISDTLDMKRNDLRHELEQREHTLKEVFIQKVKDKEAELKETEKQINEQLTNIKKQYKDQKDKCDEKWRIL</sequence>
<reference evidence="3" key="1">
    <citation type="submission" date="2021-02" db="EMBL/GenBank/DDBJ databases">
        <authorList>
            <person name="Nowell W R."/>
        </authorList>
    </citation>
    <scope>NUCLEOTIDE SEQUENCE</scope>
</reference>
<dbReference type="AlphaFoldDB" id="A0A8S3J8K3"/>
<organism evidence="3 4">
    <name type="scientific">Rotaria magnacalcarata</name>
    <dbReference type="NCBI Taxonomy" id="392030"/>
    <lineage>
        <taxon>Eukaryota</taxon>
        <taxon>Metazoa</taxon>
        <taxon>Spiralia</taxon>
        <taxon>Gnathifera</taxon>
        <taxon>Rotifera</taxon>
        <taxon>Eurotatoria</taxon>
        <taxon>Bdelloidea</taxon>
        <taxon>Philodinida</taxon>
        <taxon>Philodinidae</taxon>
        <taxon>Rotaria</taxon>
    </lineage>
</organism>
<feature type="non-terminal residue" evidence="3">
    <location>
        <position position="161"/>
    </location>
</feature>
<gene>
    <name evidence="3" type="ORF">GIL414_LOCUS81104</name>
</gene>
<accession>A0A8S3J8K3</accession>
<proteinExistence type="predicted"/>
<dbReference type="PANTHER" id="PTHR18884">
    <property type="entry name" value="SEPTIN"/>
    <property type="match status" value="1"/>
</dbReference>
<dbReference type="GO" id="GO:0005525">
    <property type="term" value="F:GTP binding"/>
    <property type="evidence" value="ECO:0007669"/>
    <property type="project" value="InterPro"/>
</dbReference>